<feature type="non-terminal residue" evidence="1">
    <location>
        <position position="50"/>
    </location>
</feature>
<sequence>SAQYQEKIYCRFDQDLGQTLNEQYHAPNCHPVVRLANNIKKNDSLLLILE</sequence>
<accession>A0A7T8JZN1</accession>
<evidence type="ECO:0000313" key="2">
    <source>
        <dbReference type="Proteomes" id="UP000595437"/>
    </source>
</evidence>
<proteinExistence type="predicted"/>
<protein>
    <submittedName>
        <fullName evidence="1">Uncharacterized protein</fullName>
    </submittedName>
</protein>
<reference evidence="2" key="1">
    <citation type="submission" date="2021-01" db="EMBL/GenBank/DDBJ databases">
        <title>Caligus Genome Assembly.</title>
        <authorList>
            <person name="Gallardo-Escarate C."/>
        </authorList>
    </citation>
    <scope>NUCLEOTIDE SEQUENCE [LARGE SCALE GENOMIC DNA]</scope>
</reference>
<organism evidence="1 2">
    <name type="scientific">Caligus rogercresseyi</name>
    <name type="common">Sea louse</name>
    <dbReference type="NCBI Taxonomy" id="217165"/>
    <lineage>
        <taxon>Eukaryota</taxon>
        <taxon>Metazoa</taxon>
        <taxon>Ecdysozoa</taxon>
        <taxon>Arthropoda</taxon>
        <taxon>Crustacea</taxon>
        <taxon>Multicrustacea</taxon>
        <taxon>Hexanauplia</taxon>
        <taxon>Copepoda</taxon>
        <taxon>Siphonostomatoida</taxon>
        <taxon>Caligidae</taxon>
        <taxon>Caligus</taxon>
    </lineage>
</organism>
<dbReference type="Proteomes" id="UP000595437">
    <property type="component" value="Chromosome 9"/>
</dbReference>
<keyword evidence="2" id="KW-1185">Reference proteome</keyword>
<feature type="non-terminal residue" evidence="1">
    <location>
        <position position="1"/>
    </location>
</feature>
<dbReference type="AlphaFoldDB" id="A0A7T8JZN1"/>
<name>A0A7T8JZN1_CALRO</name>
<gene>
    <name evidence="1" type="ORF">FKW44_014044</name>
</gene>
<dbReference type="EMBL" id="CP045898">
    <property type="protein sequence ID" value="QQP40106.1"/>
    <property type="molecule type" value="Genomic_DNA"/>
</dbReference>
<evidence type="ECO:0000313" key="1">
    <source>
        <dbReference type="EMBL" id="QQP40106.1"/>
    </source>
</evidence>